<feature type="signal peptide" evidence="2">
    <location>
        <begin position="1"/>
        <end position="22"/>
    </location>
</feature>
<dbReference type="EMBL" id="LK052936">
    <property type="protein sequence ID" value="CDR36209.1"/>
    <property type="molecule type" value="Genomic_DNA"/>
</dbReference>
<accession>A0A061AF86</accession>
<organism evidence="3">
    <name type="scientific">Rhodotorula toruloides</name>
    <name type="common">Yeast</name>
    <name type="synonym">Rhodosporidium toruloides</name>
    <dbReference type="NCBI Taxonomy" id="5286"/>
    <lineage>
        <taxon>Eukaryota</taxon>
        <taxon>Fungi</taxon>
        <taxon>Dikarya</taxon>
        <taxon>Basidiomycota</taxon>
        <taxon>Pucciniomycotina</taxon>
        <taxon>Microbotryomycetes</taxon>
        <taxon>Sporidiobolales</taxon>
        <taxon>Sporidiobolaceae</taxon>
        <taxon>Rhodotorula</taxon>
    </lineage>
</organism>
<evidence type="ECO:0000256" key="1">
    <source>
        <dbReference type="SAM" id="MobiDB-lite"/>
    </source>
</evidence>
<dbReference type="Gene3D" id="3.80.10.10">
    <property type="entry name" value="Ribonuclease Inhibitor"/>
    <property type="match status" value="1"/>
</dbReference>
<dbReference type="InterPro" id="IPR032675">
    <property type="entry name" value="LRR_dom_sf"/>
</dbReference>
<evidence type="ECO:0000256" key="2">
    <source>
        <dbReference type="SAM" id="SignalP"/>
    </source>
</evidence>
<reference evidence="3" key="1">
    <citation type="journal article" date="2014" name="Genome Announc.">
        <title>Draft genome sequence of Rhodosporidium toruloides CECT1137, an oleaginous yeast of biotechnological interest.</title>
        <authorList>
            <person name="Morin N."/>
            <person name="Calcas X."/>
            <person name="Devillers H."/>
            <person name="Durrens P."/>
            <person name="Sherman D.J."/>
            <person name="Nicaud J.-M."/>
            <person name="Neuveglise C."/>
        </authorList>
    </citation>
    <scope>NUCLEOTIDE SEQUENCE</scope>
    <source>
        <strain evidence="3">CECT1137</strain>
    </source>
</reference>
<dbReference type="OrthoDB" id="3219396at2759"/>
<feature type="compositionally biased region" description="Low complexity" evidence="1">
    <location>
        <begin position="376"/>
        <end position="386"/>
    </location>
</feature>
<keyword evidence="2" id="KW-0732">Signal</keyword>
<feature type="region of interest" description="Disordered" evidence="1">
    <location>
        <begin position="335"/>
        <end position="386"/>
    </location>
</feature>
<protein>
    <submittedName>
        <fullName evidence="3">RHTO0S01e16644g1_1</fullName>
    </submittedName>
</protein>
<feature type="compositionally biased region" description="Low complexity" evidence="1">
    <location>
        <begin position="350"/>
        <end position="364"/>
    </location>
</feature>
<dbReference type="AlphaFoldDB" id="A0A061AF86"/>
<name>A0A061AF86_RHOTO</name>
<feature type="region of interest" description="Disordered" evidence="1">
    <location>
        <begin position="141"/>
        <end position="169"/>
    </location>
</feature>
<proteinExistence type="predicted"/>
<evidence type="ECO:0000313" key="3">
    <source>
        <dbReference type="EMBL" id="CDR36209.1"/>
    </source>
</evidence>
<feature type="chain" id="PRO_5001593322" evidence="2">
    <location>
        <begin position="23"/>
        <end position="559"/>
    </location>
</feature>
<gene>
    <name evidence="3" type="ORF">RHTO0S_01e16644g</name>
</gene>
<sequence>MLALAIPPFLLLLTSPISPVFSLSNRLTRAHDASKLLAMRTALRDPPSSTPTLCAARAWAASQGPDLFVPLTCSKAEGGPRCAFASLCPQHSRTLSCTLDTLVSNHGSIHATLDCTASSLPRPAPRLKRSYRADRSAELHSLSSTEQHSLDDPLLSSAPHTPLAQTMSPPLLPPELISDILDTFLLLSPSHALRTPNLARFARVNRTWNAVSIPLLYRNIYLDSRTREGVLDAFEANPDLPKRVRHLTLSGGKLDAEEFKRLLDVLAACKGVTHLSYHCFDPSLLEDLTDFVASQWPGLRYLRADQSHALYSLLARLPDLETLIASYIEFPTPGVPASPPARVSTPSPPSSGRSSPSPSPSSHPVRPTFRLKRFDSGSSPHPSHFHLLTSSSTSTLTSLDLPISSQTSQDLEAFKGLKRLTLTLAERYIRPLPGLVGGREDAHCLRRVKRLLAHAGRSGVPLRTLEIYEPSYALTKPFAPSVFEETDVLAAVPKGVEELDFATLDIGCWYIKRAFEREGEDKVCEGVRSVILARGKREEEGAEEMRSVLGRRGVKVRWA</sequence>